<dbReference type="InterPro" id="IPR009075">
    <property type="entry name" value="AcylCo_DH/oxidase_C"/>
</dbReference>
<name>A0A382SV50_9ZZZZ</name>
<evidence type="ECO:0000313" key="3">
    <source>
        <dbReference type="EMBL" id="SVD13643.1"/>
    </source>
</evidence>
<dbReference type="EMBL" id="UINC01131747">
    <property type="protein sequence ID" value="SVD13643.1"/>
    <property type="molecule type" value="Genomic_DNA"/>
</dbReference>
<gene>
    <name evidence="3" type="ORF">METZ01_LOCUS366497</name>
</gene>
<evidence type="ECO:0000256" key="1">
    <source>
        <dbReference type="ARBA" id="ARBA00022630"/>
    </source>
</evidence>
<dbReference type="InterPro" id="IPR036250">
    <property type="entry name" value="AcylCo_DH-like_C"/>
</dbReference>
<dbReference type="GO" id="GO:0003995">
    <property type="term" value="F:acyl-CoA dehydrogenase activity"/>
    <property type="evidence" value="ECO:0007669"/>
    <property type="project" value="TreeGrafter"/>
</dbReference>
<feature type="domain" description="Acyl-CoA dehydrogenase/oxidase C-terminal" evidence="2">
    <location>
        <begin position="24"/>
        <end position="88"/>
    </location>
</feature>
<dbReference type="AlphaFoldDB" id="A0A382SV50"/>
<dbReference type="PANTHER" id="PTHR43884">
    <property type="entry name" value="ACYL-COA DEHYDROGENASE"/>
    <property type="match status" value="1"/>
</dbReference>
<protein>
    <recommendedName>
        <fullName evidence="2">Acyl-CoA dehydrogenase/oxidase C-terminal domain-containing protein</fullName>
    </recommendedName>
</protein>
<dbReference type="SUPFAM" id="SSF47203">
    <property type="entry name" value="Acyl-CoA dehydrogenase C-terminal domain-like"/>
    <property type="match status" value="1"/>
</dbReference>
<feature type="non-terminal residue" evidence="3">
    <location>
        <position position="1"/>
    </location>
</feature>
<proteinExistence type="predicted"/>
<keyword evidence="1" id="KW-0285">Flavoprotein</keyword>
<dbReference type="Gene3D" id="1.20.140.10">
    <property type="entry name" value="Butyryl-CoA Dehydrogenase, subunit A, domain 3"/>
    <property type="match status" value="2"/>
</dbReference>
<evidence type="ECO:0000259" key="2">
    <source>
        <dbReference type="Pfam" id="PF00441"/>
    </source>
</evidence>
<dbReference type="PANTHER" id="PTHR43884:SF12">
    <property type="entry name" value="ISOVALERYL-COA DEHYDROGENASE, MITOCHONDRIAL-RELATED"/>
    <property type="match status" value="1"/>
</dbReference>
<reference evidence="3" key="1">
    <citation type="submission" date="2018-05" db="EMBL/GenBank/DDBJ databases">
        <authorList>
            <person name="Lanie J.A."/>
            <person name="Ng W.-L."/>
            <person name="Kazmierczak K.M."/>
            <person name="Andrzejewski T.M."/>
            <person name="Davidsen T.M."/>
            <person name="Wayne K.J."/>
            <person name="Tettelin H."/>
            <person name="Glass J.I."/>
            <person name="Rusch D."/>
            <person name="Podicherti R."/>
            <person name="Tsui H.-C.T."/>
            <person name="Winkler M.E."/>
        </authorList>
    </citation>
    <scope>NUCLEOTIDE SEQUENCE</scope>
</reference>
<organism evidence="3">
    <name type="scientific">marine metagenome</name>
    <dbReference type="NCBI Taxonomy" id="408172"/>
    <lineage>
        <taxon>unclassified sequences</taxon>
        <taxon>metagenomes</taxon>
        <taxon>ecological metagenomes</taxon>
    </lineage>
</organism>
<accession>A0A382SV50</accession>
<dbReference type="Pfam" id="PF00441">
    <property type="entry name" value="Acyl-CoA_dh_1"/>
    <property type="match status" value="1"/>
</dbReference>
<sequence>DHALNDIDKSSDHYFEIVQKVIEDHGIEASIAKIVGSEALAYNVDEGVQIYGGAGFIEEYPMACLYRDERINRIFEGTNEINRLIIGGTLLKKAILEEIPIRDMIAQREVNWIPDLNLPDEEPMEVESHAIEYARSFTLFCLHESILRYGQDLKNEQWILEPLSNMVIALSIMDTGFKRYMQIEAGEHKNQTLDVLKLSIADQFESCTKSGMDITQELFTGEKLKDKLTIVNKYHKKTNYTPNRILSQKKIADMLYEQKKYYLD</sequence>